<evidence type="ECO:0000256" key="1">
    <source>
        <dbReference type="SAM" id="Phobius"/>
    </source>
</evidence>
<keyword evidence="3" id="KW-1185">Reference proteome</keyword>
<feature type="transmembrane region" description="Helical" evidence="1">
    <location>
        <begin position="350"/>
        <end position="369"/>
    </location>
</feature>
<sequence length="518" mass="56418">MGGLRQNDGPQVPSQLAVWWRDWRPALIATLVYLLLCMLKSGPVELFTGSRWHGWFDQGQYLRSTLALAHGNLSPDNHWYPLLYPLLAVPFVPLMPDNPYLPLDLICVAVMVRALIRVAAHLGIGQRAALIILLLSIAWPPQLWQAWVQPWTTTLSAALIWWLMARAGDLTLGEAPVRPRDVAGFVFVAALVPLARPADIVVPATLCLFLAALLARRGVLNRRHVAAAIIAAAMPILGYLALHVSIYGAALSDYTQLSVAIGTRFADLGWKMSILFVDPSPWFPRGTGLLTRIPWIVLGLAGSLFVLLHGAGEPRRRGYAACLLFAAASYVLVLAAYIDLLPTGLWRFNGLHYFKWILPLLGLMAWLLVRDARAARGYAIAAVTGAFLLTGLRLVAVPAGADESARRIDVIAPPQGDWATIYFARSAITGPTGPMRNVFEYRQVPDGGQIRLLGLRRDFAPGAKWVPNGIAGLDWPAGGPGTTAPFAPPAPVAPVARWKTQLSWGLPCWLGTCRAQPL</sequence>
<dbReference type="EMBL" id="CP061038">
    <property type="protein sequence ID" value="QNQ09126.1"/>
    <property type="molecule type" value="Genomic_DNA"/>
</dbReference>
<dbReference type="AlphaFoldDB" id="A0A7H0LHH3"/>
<accession>A0A7H0LHH3</accession>
<dbReference type="Proteomes" id="UP000516148">
    <property type="component" value="Chromosome"/>
</dbReference>
<keyword evidence="1" id="KW-0472">Membrane</keyword>
<organism evidence="2 3">
    <name type="scientific">Sphingomonas alpina</name>
    <dbReference type="NCBI Taxonomy" id="653931"/>
    <lineage>
        <taxon>Bacteria</taxon>
        <taxon>Pseudomonadati</taxon>
        <taxon>Pseudomonadota</taxon>
        <taxon>Alphaproteobacteria</taxon>
        <taxon>Sphingomonadales</taxon>
        <taxon>Sphingomonadaceae</taxon>
        <taxon>Sphingomonas</taxon>
    </lineage>
</organism>
<keyword evidence="1" id="KW-0812">Transmembrane</keyword>
<keyword evidence="1" id="KW-1133">Transmembrane helix</keyword>
<dbReference type="RefSeq" id="WP_187761449.1">
    <property type="nucleotide sequence ID" value="NZ_CP061038.1"/>
</dbReference>
<feature type="transmembrane region" description="Helical" evidence="1">
    <location>
        <begin position="293"/>
        <end position="311"/>
    </location>
</feature>
<proteinExistence type="predicted"/>
<dbReference type="KEGG" id="spap:H3Z74_20995"/>
<evidence type="ECO:0000313" key="2">
    <source>
        <dbReference type="EMBL" id="QNQ09126.1"/>
    </source>
</evidence>
<gene>
    <name evidence="2" type="ORF">H3Z74_20995</name>
</gene>
<feature type="transmembrane region" description="Helical" evidence="1">
    <location>
        <begin position="318"/>
        <end position="338"/>
    </location>
</feature>
<feature type="transmembrane region" description="Helical" evidence="1">
    <location>
        <begin position="225"/>
        <end position="250"/>
    </location>
</feature>
<reference evidence="2 3" key="1">
    <citation type="submission" date="2020-09" db="EMBL/GenBank/DDBJ databases">
        <title>Sphingomonas sp., a new species isolated from pork steak.</title>
        <authorList>
            <person name="Heidler von Heilborn D."/>
        </authorList>
    </citation>
    <scope>NUCLEOTIDE SEQUENCE [LARGE SCALE GENOMIC DNA]</scope>
    <source>
        <strain evidence="3">S8-3T</strain>
    </source>
</reference>
<feature type="transmembrane region" description="Helical" evidence="1">
    <location>
        <begin position="182"/>
        <end position="213"/>
    </location>
</feature>
<feature type="transmembrane region" description="Helical" evidence="1">
    <location>
        <begin position="378"/>
        <end position="396"/>
    </location>
</feature>
<evidence type="ECO:0000313" key="3">
    <source>
        <dbReference type="Proteomes" id="UP000516148"/>
    </source>
</evidence>
<name>A0A7H0LHH3_9SPHN</name>
<protein>
    <submittedName>
        <fullName evidence="2">Uncharacterized protein</fullName>
    </submittedName>
</protein>